<name>A0A242N1B8_CABSO</name>
<comment type="similarity">
    <text evidence="1">Belongs to the low molecular weight phosphotyrosine protein phosphatase family.</text>
</comment>
<dbReference type="SMART" id="SM00226">
    <property type="entry name" value="LMWPc"/>
    <property type="match status" value="1"/>
</dbReference>
<dbReference type="InterPro" id="IPR050438">
    <property type="entry name" value="LMW_PTPase"/>
</dbReference>
<evidence type="ECO:0000259" key="7">
    <source>
        <dbReference type="SMART" id="SM00226"/>
    </source>
</evidence>
<dbReference type="SUPFAM" id="SSF52788">
    <property type="entry name" value="Phosphotyrosine protein phosphatases I"/>
    <property type="match status" value="1"/>
</dbReference>
<dbReference type="InterPro" id="IPR036196">
    <property type="entry name" value="Ptyr_pPase_sf"/>
</dbReference>
<protein>
    <recommendedName>
        <fullName evidence="2">protein-tyrosine-phosphatase</fullName>
        <ecNumber evidence="2">3.1.3.48</ecNumber>
    </recommendedName>
</protein>
<proteinExistence type="inferred from homology"/>
<evidence type="ECO:0000313" key="8">
    <source>
        <dbReference type="EMBL" id="OTP77477.1"/>
    </source>
</evidence>
<comment type="catalytic activity">
    <reaction evidence="5">
        <text>O-phospho-L-tyrosyl-[protein] + H2O = L-tyrosyl-[protein] + phosphate</text>
        <dbReference type="Rhea" id="RHEA:10684"/>
        <dbReference type="Rhea" id="RHEA-COMP:10136"/>
        <dbReference type="Rhea" id="RHEA-COMP:20101"/>
        <dbReference type="ChEBI" id="CHEBI:15377"/>
        <dbReference type="ChEBI" id="CHEBI:43474"/>
        <dbReference type="ChEBI" id="CHEBI:46858"/>
        <dbReference type="ChEBI" id="CHEBI:61978"/>
        <dbReference type="EC" id="3.1.3.48"/>
    </reaction>
</comment>
<comment type="caution">
    <text evidence="8">The sequence shown here is derived from an EMBL/GenBank/DDBJ whole genome shotgun (WGS) entry which is preliminary data.</text>
</comment>
<organism evidence="8 9">
    <name type="scientific">Caballeronia sordidicola</name>
    <name type="common">Burkholderia sordidicola</name>
    <dbReference type="NCBI Taxonomy" id="196367"/>
    <lineage>
        <taxon>Bacteria</taxon>
        <taxon>Pseudomonadati</taxon>
        <taxon>Pseudomonadota</taxon>
        <taxon>Betaproteobacteria</taxon>
        <taxon>Burkholderiales</taxon>
        <taxon>Burkholderiaceae</taxon>
        <taxon>Caballeronia</taxon>
    </lineage>
</organism>
<dbReference type="Proteomes" id="UP000195221">
    <property type="component" value="Unassembled WGS sequence"/>
</dbReference>
<evidence type="ECO:0000313" key="9">
    <source>
        <dbReference type="Proteomes" id="UP000195221"/>
    </source>
</evidence>
<evidence type="ECO:0000256" key="3">
    <source>
        <dbReference type="ARBA" id="ARBA00022801"/>
    </source>
</evidence>
<dbReference type="InterPro" id="IPR017867">
    <property type="entry name" value="Tyr_phospatase_low_mol_wt"/>
</dbReference>
<dbReference type="GO" id="GO:0004725">
    <property type="term" value="F:protein tyrosine phosphatase activity"/>
    <property type="evidence" value="ECO:0007669"/>
    <property type="project" value="UniProtKB-EC"/>
</dbReference>
<dbReference type="Gene3D" id="3.40.50.2300">
    <property type="match status" value="1"/>
</dbReference>
<gene>
    <name evidence="8" type="ORF">PAMC26577_07570</name>
</gene>
<feature type="active site" description="Proton donor" evidence="6">
    <location>
        <position position="97"/>
    </location>
</feature>
<keyword evidence="3" id="KW-0378">Hydrolase</keyword>
<reference evidence="8 9" key="1">
    <citation type="submission" date="2017-03" db="EMBL/GenBank/DDBJ databases">
        <title>Genome analysis of strain PAMC 26577.</title>
        <authorList>
            <person name="Oh H.-M."/>
            <person name="Yang J.-A."/>
        </authorList>
    </citation>
    <scope>NUCLEOTIDE SEQUENCE [LARGE SCALE GENOMIC DNA]</scope>
    <source>
        <strain evidence="8 9">PAMC 26577</strain>
    </source>
</reference>
<dbReference type="EC" id="3.1.3.48" evidence="2"/>
<dbReference type="Pfam" id="PF01451">
    <property type="entry name" value="LMWPc"/>
    <property type="match status" value="1"/>
</dbReference>
<evidence type="ECO:0000256" key="5">
    <source>
        <dbReference type="ARBA" id="ARBA00051722"/>
    </source>
</evidence>
<dbReference type="PANTHER" id="PTHR11717:SF31">
    <property type="entry name" value="LOW MOLECULAR WEIGHT PROTEIN-TYROSINE-PHOSPHATASE ETP-RELATED"/>
    <property type="match status" value="1"/>
</dbReference>
<dbReference type="PANTHER" id="PTHR11717">
    <property type="entry name" value="LOW MOLECULAR WEIGHT PROTEIN TYROSINE PHOSPHATASE"/>
    <property type="match status" value="1"/>
</dbReference>
<dbReference type="RefSeq" id="WP_372237044.1">
    <property type="nucleotide sequence ID" value="NZ_MSRG01000024.1"/>
</dbReference>
<keyword evidence="4" id="KW-0904">Protein phosphatase</keyword>
<evidence type="ECO:0000256" key="2">
    <source>
        <dbReference type="ARBA" id="ARBA00013064"/>
    </source>
</evidence>
<accession>A0A242N1B8</accession>
<evidence type="ECO:0000256" key="1">
    <source>
        <dbReference type="ARBA" id="ARBA00011063"/>
    </source>
</evidence>
<sequence>MAAALLSRALPAMTVHSAGLDAVIGAPADPISVALMDEAGMDIAAHRGQLVNTPMIVQADLILVMDRAQQQEVHRRYPTSAGKVFCIGEHERVDIPDPYRQPRSSFEHALRLIEQSVDSWVPPIRALHQPNAE</sequence>
<dbReference type="EMBL" id="NBTZ01000030">
    <property type="protein sequence ID" value="OTP77477.1"/>
    <property type="molecule type" value="Genomic_DNA"/>
</dbReference>
<evidence type="ECO:0000256" key="4">
    <source>
        <dbReference type="ARBA" id="ARBA00022912"/>
    </source>
</evidence>
<dbReference type="PRINTS" id="PR00719">
    <property type="entry name" value="LMWPTPASE"/>
</dbReference>
<evidence type="ECO:0000256" key="6">
    <source>
        <dbReference type="PIRSR" id="PIRSR617867-1"/>
    </source>
</evidence>
<dbReference type="InterPro" id="IPR023485">
    <property type="entry name" value="Ptyr_pPase"/>
</dbReference>
<feature type="domain" description="Phosphotyrosine protein phosphatase I" evidence="7">
    <location>
        <begin position="1"/>
        <end position="123"/>
    </location>
</feature>
<dbReference type="AlphaFoldDB" id="A0A242N1B8"/>